<keyword evidence="2" id="KW-0732">Signal</keyword>
<name>A0A0N5AKN9_9BILA</name>
<dbReference type="STRING" id="451379.A0A0N5AKN9"/>
<dbReference type="InterPro" id="IPR007284">
    <property type="entry name" value="Ground-like_dom"/>
</dbReference>
<dbReference type="Pfam" id="PF04155">
    <property type="entry name" value="Ground-like"/>
    <property type="match status" value="1"/>
</dbReference>
<evidence type="ECO:0000259" key="3">
    <source>
        <dbReference type="Pfam" id="PF04155"/>
    </source>
</evidence>
<evidence type="ECO:0000313" key="5">
    <source>
        <dbReference type="WBParaSite" id="SMUV_0000506901-mRNA-1"/>
    </source>
</evidence>
<dbReference type="PANTHER" id="PTHR31967">
    <property type="entry name" value="GROUNDHOG (HEDGEHOG-LIKE FAMILY)-RELATED"/>
    <property type="match status" value="1"/>
</dbReference>
<organism evidence="4 5">
    <name type="scientific">Syphacia muris</name>
    <dbReference type="NCBI Taxonomy" id="451379"/>
    <lineage>
        <taxon>Eukaryota</taxon>
        <taxon>Metazoa</taxon>
        <taxon>Ecdysozoa</taxon>
        <taxon>Nematoda</taxon>
        <taxon>Chromadorea</taxon>
        <taxon>Rhabditida</taxon>
        <taxon>Spirurina</taxon>
        <taxon>Oxyuridomorpha</taxon>
        <taxon>Oxyuroidea</taxon>
        <taxon>Oxyuridae</taxon>
        <taxon>Syphacia</taxon>
    </lineage>
</organism>
<accession>A0A0N5AKN9</accession>
<evidence type="ECO:0000256" key="1">
    <source>
        <dbReference type="SAM" id="MobiDB-lite"/>
    </source>
</evidence>
<feature type="compositionally biased region" description="Basic and acidic residues" evidence="1">
    <location>
        <begin position="71"/>
        <end position="91"/>
    </location>
</feature>
<proteinExistence type="predicted"/>
<feature type="region of interest" description="Disordered" evidence="1">
    <location>
        <begin position="61"/>
        <end position="93"/>
    </location>
</feature>
<feature type="domain" description="Ground-like" evidence="3">
    <location>
        <begin position="124"/>
        <end position="206"/>
    </location>
</feature>
<feature type="signal peptide" evidence="2">
    <location>
        <begin position="1"/>
        <end position="22"/>
    </location>
</feature>
<dbReference type="AlphaFoldDB" id="A0A0N5AKN9"/>
<protein>
    <submittedName>
        <fullName evidence="5">Ground-like domain-containing protein</fullName>
    </submittedName>
</protein>
<keyword evidence="4" id="KW-1185">Reference proteome</keyword>
<reference evidence="5" key="1">
    <citation type="submission" date="2017-02" db="UniProtKB">
        <authorList>
            <consortium name="WormBaseParasite"/>
        </authorList>
    </citation>
    <scope>IDENTIFICATION</scope>
</reference>
<dbReference type="Proteomes" id="UP000046393">
    <property type="component" value="Unplaced"/>
</dbReference>
<evidence type="ECO:0000313" key="4">
    <source>
        <dbReference type="Proteomes" id="UP000046393"/>
    </source>
</evidence>
<feature type="chain" id="PRO_5005893342" evidence="2">
    <location>
        <begin position="23"/>
        <end position="272"/>
    </location>
</feature>
<sequence>MFAHYRWCLITVIVISFKAFVAQDSDVKKIRDDQYQIHLEQDHMLDDQFIGKSNRKLQDYEPTISSSSLNEKAKGREAIPTEPKSPTDHKLPISRFSNADPAVPYYYPPRQRFPLPKCFHNPTGYVCCSERLNELMVNTYTTLEANPRFHICNIAAVASAVQTKAEKHFNTSFEVIAGFEDFAQKIHFSADLVCKIELGGKYVLAYATAENAFGRLKHYRGKFQQNAEKDMIAERGYSGPDDDRSSIIKLMRPEFNPYSEAQRQAELFEPQR</sequence>
<evidence type="ECO:0000256" key="2">
    <source>
        <dbReference type="SAM" id="SignalP"/>
    </source>
</evidence>
<dbReference type="WBParaSite" id="SMUV_0000506901-mRNA-1">
    <property type="protein sequence ID" value="SMUV_0000506901-mRNA-1"/>
    <property type="gene ID" value="SMUV_0000506901"/>
</dbReference>
<dbReference type="PANTHER" id="PTHR31967:SF14">
    <property type="entry name" value="GROUND-LIKE DOMAIN-CONTAINING PROTEIN"/>
    <property type="match status" value="1"/>
</dbReference>